<dbReference type="EMBL" id="CP071182">
    <property type="protein sequence ID" value="QSO49232.1"/>
    <property type="molecule type" value="Genomic_DNA"/>
</dbReference>
<dbReference type="AlphaFoldDB" id="A0A9X7Z848"/>
<dbReference type="KEGG" id="afx:JZ786_10090"/>
<dbReference type="Gene3D" id="3.60.15.10">
    <property type="entry name" value="Ribonuclease Z/Hydroxyacylglutathione hydrolase-like"/>
    <property type="match status" value="1"/>
</dbReference>
<evidence type="ECO:0000313" key="2">
    <source>
        <dbReference type="Proteomes" id="UP000663505"/>
    </source>
</evidence>
<gene>
    <name evidence="1" type="ORF">JZ786_10090</name>
</gene>
<sequence length="101" mass="11671">MNSHRHNDHVLGNQVFVDTTIISTEATRSVMSNRLPSFLKFAKAHPEYPNQIRNRLSDASLSDQGRWEVERDLGDMEHLATHLPEYVLTLPTLCFENQMHI</sequence>
<reference evidence="1 2" key="1">
    <citation type="submission" date="2021-02" db="EMBL/GenBank/DDBJ databases">
        <title>Alicyclobacillus curvatus sp. nov. and Alicyclobacillus mengziensis sp. nov., two acidophilic bacteria isolated from acid mine drainage.</title>
        <authorList>
            <person name="Huang Y."/>
        </authorList>
    </citation>
    <scope>NUCLEOTIDE SEQUENCE [LARGE SCALE GENOMIC DNA]</scope>
    <source>
        <strain evidence="1 2">S30H14</strain>
    </source>
</reference>
<accession>A0A9X7Z848</accession>
<dbReference type="SUPFAM" id="SSF56281">
    <property type="entry name" value="Metallo-hydrolase/oxidoreductase"/>
    <property type="match status" value="1"/>
</dbReference>
<dbReference type="Proteomes" id="UP000663505">
    <property type="component" value="Chromosome"/>
</dbReference>
<protein>
    <submittedName>
        <fullName evidence="1">Uncharacterized protein</fullName>
    </submittedName>
</protein>
<keyword evidence="2" id="KW-1185">Reference proteome</keyword>
<evidence type="ECO:0000313" key="1">
    <source>
        <dbReference type="EMBL" id="QSO49232.1"/>
    </source>
</evidence>
<proteinExistence type="predicted"/>
<organism evidence="1 2">
    <name type="scientific">Alicyclobacillus mengziensis</name>
    <dbReference type="NCBI Taxonomy" id="2931921"/>
    <lineage>
        <taxon>Bacteria</taxon>
        <taxon>Bacillati</taxon>
        <taxon>Bacillota</taxon>
        <taxon>Bacilli</taxon>
        <taxon>Bacillales</taxon>
        <taxon>Alicyclobacillaceae</taxon>
        <taxon>Alicyclobacillus</taxon>
    </lineage>
</organism>
<name>A0A9X7Z848_9BACL</name>
<dbReference type="InterPro" id="IPR036866">
    <property type="entry name" value="RibonucZ/Hydroxyglut_hydro"/>
</dbReference>